<dbReference type="InterPro" id="IPR001647">
    <property type="entry name" value="HTH_TetR"/>
</dbReference>
<dbReference type="RefSeq" id="WP_055114719.1">
    <property type="nucleotide sequence ID" value="NZ_CXWA01000002.1"/>
</dbReference>
<evidence type="ECO:0000256" key="2">
    <source>
        <dbReference type="ARBA" id="ARBA00023125"/>
    </source>
</evidence>
<accession>A0A0M6ZV23</accession>
<gene>
    <name evidence="6" type="ORF">LA5096_00961</name>
</gene>
<feature type="domain" description="HTH tetR-type" evidence="5">
    <location>
        <begin position="6"/>
        <end position="66"/>
    </location>
</feature>
<dbReference type="InterPro" id="IPR009057">
    <property type="entry name" value="Homeodomain-like_sf"/>
</dbReference>
<dbReference type="Proteomes" id="UP000049983">
    <property type="component" value="Unassembled WGS sequence"/>
</dbReference>
<dbReference type="InterPro" id="IPR036271">
    <property type="entry name" value="Tet_transcr_reg_TetR-rel_C_sf"/>
</dbReference>
<keyword evidence="3" id="KW-0804">Transcription</keyword>
<dbReference type="SUPFAM" id="SSF46689">
    <property type="entry name" value="Homeodomain-like"/>
    <property type="match status" value="1"/>
</dbReference>
<organism evidence="6 7">
    <name type="scientific">Roseibium album</name>
    <dbReference type="NCBI Taxonomy" id="311410"/>
    <lineage>
        <taxon>Bacteria</taxon>
        <taxon>Pseudomonadati</taxon>
        <taxon>Pseudomonadota</taxon>
        <taxon>Alphaproteobacteria</taxon>
        <taxon>Hyphomicrobiales</taxon>
        <taxon>Stappiaceae</taxon>
        <taxon>Roseibium</taxon>
    </lineage>
</organism>
<keyword evidence="2 4" id="KW-0238">DNA-binding</keyword>
<evidence type="ECO:0000256" key="1">
    <source>
        <dbReference type="ARBA" id="ARBA00023015"/>
    </source>
</evidence>
<name>A0A0M6ZV23_9HYPH</name>
<reference evidence="7" key="1">
    <citation type="submission" date="2015-07" db="EMBL/GenBank/DDBJ databases">
        <authorList>
            <person name="Rodrigo-Torres Lidia"/>
            <person name="Arahal R.David."/>
        </authorList>
    </citation>
    <scope>NUCLEOTIDE SEQUENCE [LARGE SCALE GENOMIC DNA]</scope>
    <source>
        <strain evidence="7">CECT 5096</strain>
    </source>
</reference>
<evidence type="ECO:0000313" key="6">
    <source>
        <dbReference type="EMBL" id="CTQ66086.1"/>
    </source>
</evidence>
<dbReference type="SUPFAM" id="SSF48498">
    <property type="entry name" value="Tetracyclin repressor-like, C-terminal domain"/>
    <property type="match status" value="1"/>
</dbReference>
<keyword evidence="1" id="KW-0805">Transcription regulation</keyword>
<dbReference type="PRINTS" id="PR00455">
    <property type="entry name" value="HTHTETR"/>
</dbReference>
<dbReference type="PANTHER" id="PTHR47506">
    <property type="entry name" value="TRANSCRIPTIONAL REGULATORY PROTEIN"/>
    <property type="match status" value="1"/>
</dbReference>
<evidence type="ECO:0000256" key="3">
    <source>
        <dbReference type="ARBA" id="ARBA00023163"/>
    </source>
</evidence>
<feature type="DNA-binding region" description="H-T-H motif" evidence="4">
    <location>
        <begin position="29"/>
        <end position="48"/>
    </location>
</feature>
<evidence type="ECO:0000256" key="4">
    <source>
        <dbReference type="PROSITE-ProRule" id="PRU00335"/>
    </source>
</evidence>
<dbReference type="Gene3D" id="1.10.357.10">
    <property type="entry name" value="Tetracycline Repressor, domain 2"/>
    <property type="match status" value="1"/>
</dbReference>
<keyword evidence="7" id="KW-1185">Reference proteome</keyword>
<proteinExistence type="predicted"/>
<dbReference type="EMBL" id="CXWC01000002">
    <property type="protein sequence ID" value="CTQ66086.1"/>
    <property type="molecule type" value="Genomic_DNA"/>
</dbReference>
<evidence type="ECO:0000259" key="5">
    <source>
        <dbReference type="PROSITE" id="PS50977"/>
    </source>
</evidence>
<sequence length="191" mass="20449">MNAPIADTEAKILDLAETLIRQNGYNGFSFRDIASGVGVKSSSVHYYFPTKADLGARVAKRYTDQFMETLGDPGSPEITAEGPVGRLSTVFAAALGQDGQMCLCGVLAAESAGLPAAVVEEARTFFNRTAFWLKTGLKNSALGRDFSDTDLEKQSFAILAQLEGAMLIARVQGQPGWFDDLTSKLSADITK</sequence>
<protein>
    <submittedName>
        <fullName evidence="6">Bacterial regulatory proteins, tetR family</fullName>
    </submittedName>
</protein>
<dbReference type="Pfam" id="PF00440">
    <property type="entry name" value="TetR_N"/>
    <property type="match status" value="1"/>
</dbReference>
<dbReference type="GeneID" id="97668398"/>
<dbReference type="PANTHER" id="PTHR47506:SF6">
    <property type="entry name" value="HTH-TYPE TRANSCRIPTIONAL REPRESSOR NEMR"/>
    <property type="match status" value="1"/>
</dbReference>
<evidence type="ECO:0000313" key="7">
    <source>
        <dbReference type="Proteomes" id="UP000049983"/>
    </source>
</evidence>
<dbReference type="STRING" id="311410.LA5095_02105"/>
<dbReference type="GO" id="GO:0003677">
    <property type="term" value="F:DNA binding"/>
    <property type="evidence" value="ECO:0007669"/>
    <property type="project" value="UniProtKB-UniRule"/>
</dbReference>
<dbReference type="AlphaFoldDB" id="A0A0M6ZV23"/>
<dbReference type="OrthoDB" id="9809772at2"/>
<dbReference type="PROSITE" id="PS50977">
    <property type="entry name" value="HTH_TETR_2"/>
    <property type="match status" value="1"/>
</dbReference>